<dbReference type="EMBL" id="BSYK01000001">
    <property type="protein sequence ID" value="GMG72307.1"/>
    <property type="molecule type" value="Genomic_DNA"/>
</dbReference>
<dbReference type="SUPFAM" id="SSF100950">
    <property type="entry name" value="NagB/RpiA/CoA transferase-like"/>
    <property type="match status" value="2"/>
</dbReference>
<dbReference type="AlphaFoldDB" id="A0AAX6BEZ8"/>
<evidence type="ECO:0000313" key="2">
    <source>
        <dbReference type="Proteomes" id="UP001165240"/>
    </source>
</evidence>
<sequence>MSGIKKTSKSWTTRRDQKAARLAKIDQLLKGKLLDNEHIIEALELLISPGDKVVLEGDNQKQASFLSKALNEVSADKINGLHMIMSSISRPEHLDIFEKGIAEKIDFSYAGAQSLRVSQMIEDGTLKMGEIHTYLELYGRLFIDLIPNIALVAADKADAQGNLYTGANTEETPTIIEATAFKDGIVIVQVNELVEELPRVDIPASWIDCIVVANQPYQLEALFTRDPRHITELQILMAMMTIRGIYERHSVQSLNHGIGFNTAAIELLLPTYGEKLGLKGKICKNWALNPHPTLIPAIESGWIESVHCFGGEVGMEQYTAARPDVFFTGRDGSLRSNRAMCQVAGQYAVDAFVGSTLQIDGEGNSSTVTSGRLSGFGGAPNMGHDPRGRRHSTSAWLDMMNDKHELARGRKLVVQMVETFQSGNEPVFVESLDAVNVAKQANLATAPVMIYGDDVTHVVTEEGIAYLYKAQSLEERKAALEAVAGVTPIGLRHNQNKVERMRRDGLVAFPKDLQIRRTEAKRSLLAAKSVEDLVEWSDGLYNPPAKFRSW</sequence>
<comment type="caution">
    <text evidence="1">The sequence shown here is derived from an EMBL/GenBank/DDBJ whole genome shotgun (WGS) entry which is preliminary data.</text>
</comment>
<organism evidence="1 2">
    <name type="scientific">Priestia megaterium</name>
    <name type="common">Bacillus megaterium</name>
    <dbReference type="NCBI Taxonomy" id="1404"/>
    <lineage>
        <taxon>Bacteria</taxon>
        <taxon>Bacillati</taxon>
        <taxon>Bacillota</taxon>
        <taxon>Bacilli</taxon>
        <taxon>Bacillales</taxon>
        <taxon>Bacillaceae</taxon>
        <taxon>Priestia</taxon>
    </lineage>
</organism>
<evidence type="ECO:0000313" key="1">
    <source>
        <dbReference type="EMBL" id="GMG72307.1"/>
    </source>
</evidence>
<protein>
    <submittedName>
        <fullName evidence="1">Malonate decarboxylase subunit alpha</fullName>
    </submittedName>
</protein>
<proteinExistence type="predicted"/>
<dbReference type="RefSeq" id="WP_098113878.1">
    <property type="nucleotide sequence ID" value="NZ_BSYK01000001.1"/>
</dbReference>
<dbReference type="Pfam" id="PF16957">
    <property type="entry name" value="Mal_decarbox_Al"/>
    <property type="match status" value="1"/>
</dbReference>
<name>A0AAX6BEZ8_PRIMG</name>
<accession>A0AAX6BEZ8</accession>
<dbReference type="Gene3D" id="3.40.1080.10">
    <property type="entry name" value="Glutaconate Coenzyme A-transferase"/>
    <property type="match status" value="1"/>
</dbReference>
<dbReference type="GO" id="GO:0016740">
    <property type="term" value="F:transferase activity"/>
    <property type="evidence" value="ECO:0007669"/>
    <property type="project" value="InterPro"/>
</dbReference>
<dbReference type="InterPro" id="IPR005777">
    <property type="entry name" value="MadA"/>
</dbReference>
<dbReference type="GeneID" id="48011455"/>
<dbReference type="InterPro" id="IPR037171">
    <property type="entry name" value="NagB/RpiA_transferase-like"/>
</dbReference>
<dbReference type="PANTHER" id="PTHR43293:SF2">
    <property type="entry name" value="MALONATE DECARBOXYLASE ALPHA SUBUNIT"/>
    <property type="match status" value="1"/>
</dbReference>
<reference evidence="1" key="1">
    <citation type="journal article" date="2024" name="Appl Microbiol">
        <title>Effect of kuratsuki Bacillus and Priestia on Taste of Sake.</title>
        <authorList>
            <person name="Kobayashi K."/>
            <person name="Nishida H."/>
        </authorList>
    </citation>
    <scope>NUCLEOTIDE SEQUENCE</scope>
    <source>
        <strain evidence="1">B-12</strain>
    </source>
</reference>
<dbReference type="PANTHER" id="PTHR43293">
    <property type="entry name" value="ACETATE COA-TRANSFERASE YDIF"/>
    <property type="match status" value="1"/>
</dbReference>
<dbReference type="NCBIfam" id="TIGR01110">
    <property type="entry name" value="mdcA"/>
    <property type="match status" value="1"/>
</dbReference>
<gene>
    <name evidence="1" type="primary">mdcA</name>
    <name evidence="1" type="ORF">ShirakiTB12_07750</name>
</gene>
<dbReference type="Proteomes" id="UP001165240">
    <property type="component" value="Unassembled WGS sequence"/>
</dbReference>